<keyword evidence="2" id="KW-1185">Reference proteome</keyword>
<accession>A0A7H8T564</accession>
<dbReference type="EMBL" id="CP056041">
    <property type="protein sequence ID" value="QKZ18621.1"/>
    <property type="molecule type" value="Genomic_DNA"/>
</dbReference>
<evidence type="ECO:0000313" key="2">
    <source>
        <dbReference type="Proteomes" id="UP000509418"/>
    </source>
</evidence>
<proteinExistence type="predicted"/>
<dbReference type="AlphaFoldDB" id="A0A7H8T564"/>
<name>A0A7H8T564_STRCX</name>
<evidence type="ECO:0000313" key="1">
    <source>
        <dbReference type="EMBL" id="QKZ18621.1"/>
    </source>
</evidence>
<reference evidence="1 2" key="1">
    <citation type="submission" date="2020-06" db="EMBL/GenBank/DDBJ databases">
        <title>Genome mining for natural products.</title>
        <authorList>
            <person name="Zhang B."/>
            <person name="Shi J."/>
            <person name="Ge H."/>
        </authorList>
    </citation>
    <scope>NUCLEOTIDE SEQUENCE [LARGE SCALE GENOMIC DNA]</scope>
    <source>
        <strain evidence="1 2">NA02069</strain>
    </source>
</reference>
<gene>
    <name evidence="1" type="ORF">HUT05_15335</name>
</gene>
<organism evidence="1 2">
    <name type="scientific">Streptomyces chartreusis</name>
    <dbReference type="NCBI Taxonomy" id="1969"/>
    <lineage>
        <taxon>Bacteria</taxon>
        <taxon>Bacillati</taxon>
        <taxon>Actinomycetota</taxon>
        <taxon>Actinomycetes</taxon>
        <taxon>Kitasatosporales</taxon>
        <taxon>Streptomycetaceae</taxon>
        <taxon>Streptomyces</taxon>
    </lineage>
</organism>
<dbReference type="Proteomes" id="UP000509418">
    <property type="component" value="Chromosome"/>
</dbReference>
<sequence>MTRRQPAPADQDDANRRLGQHLLAVVREQDARIPAGRRAPRTVAEMRARLAAVALDDPEQDACGLCGYWTCRCGKQSVAVLSGAGAVA</sequence>
<protein>
    <submittedName>
        <fullName evidence="1">Uncharacterized protein</fullName>
    </submittedName>
</protein>
<dbReference type="RefSeq" id="WP_176575461.1">
    <property type="nucleotide sequence ID" value="NZ_CP056041.1"/>
</dbReference>